<dbReference type="eggNOG" id="ENOG502T1ZK">
    <property type="taxonomic scope" value="Eukaryota"/>
</dbReference>
<accession>A8XE66</accession>
<name>A8XE66_CAEBR</name>
<dbReference type="OMA" id="IMIVSAM"/>
<evidence type="ECO:0000313" key="4">
    <source>
        <dbReference type="WormBase" id="CBG11864"/>
    </source>
</evidence>
<dbReference type="SUPFAM" id="SSF48371">
    <property type="entry name" value="ARM repeat"/>
    <property type="match status" value="1"/>
</dbReference>
<feature type="region of interest" description="Disordered" evidence="1">
    <location>
        <begin position="1150"/>
        <end position="1270"/>
    </location>
</feature>
<keyword evidence="3" id="KW-1185">Reference proteome</keyword>
<organism evidence="2 3">
    <name type="scientific">Caenorhabditis briggsae</name>
    <dbReference type="NCBI Taxonomy" id="6238"/>
    <lineage>
        <taxon>Eukaryota</taxon>
        <taxon>Metazoa</taxon>
        <taxon>Ecdysozoa</taxon>
        <taxon>Nematoda</taxon>
        <taxon>Chromadorea</taxon>
        <taxon>Rhabditida</taxon>
        <taxon>Rhabditina</taxon>
        <taxon>Rhabditomorpha</taxon>
        <taxon>Rhabditoidea</taxon>
        <taxon>Rhabditidae</taxon>
        <taxon>Peloderinae</taxon>
        <taxon>Caenorhabditis</taxon>
    </lineage>
</organism>
<reference evidence="2 3" key="2">
    <citation type="journal article" date="2011" name="PLoS Genet.">
        <title>Caenorhabditis briggsae recombinant inbred line genotypes reveal inter-strain incompatibility and the evolution of recombination.</title>
        <authorList>
            <person name="Ross J.A."/>
            <person name="Koboldt D.C."/>
            <person name="Staisch J.E."/>
            <person name="Chamberlin H.M."/>
            <person name="Gupta B.P."/>
            <person name="Miller R.D."/>
            <person name="Baird S.E."/>
            <person name="Haag E.S."/>
        </authorList>
    </citation>
    <scope>NUCLEOTIDE SEQUENCE [LARGE SCALE GENOMIC DNA]</scope>
    <source>
        <strain evidence="2 3">AF16</strain>
    </source>
</reference>
<protein>
    <submittedName>
        <fullName evidence="2">Protein CBR-CAPG-1</fullName>
    </submittedName>
</protein>
<proteinExistence type="predicted"/>
<reference evidence="2 3" key="1">
    <citation type="journal article" date="2003" name="PLoS Biol.">
        <title>The genome sequence of Caenorhabditis briggsae: a platform for comparative genomics.</title>
        <authorList>
            <person name="Stein L.D."/>
            <person name="Bao Z."/>
            <person name="Blasiar D."/>
            <person name="Blumenthal T."/>
            <person name="Brent M.R."/>
            <person name="Chen N."/>
            <person name="Chinwalla A."/>
            <person name="Clarke L."/>
            <person name="Clee C."/>
            <person name="Coghlan A."/>
            <person name="Coulson A."/>
            <person name="D'Eustachio P."/>
            <person name="Fitch D.H."/>
            <person name="Fulton L.A."/>
            <person name="Fulton R.E."/>
            <person name="Griffiths-Jones S."/>
            <person name="Harris T.W."/>
            <person name="Hillier L.W."/>
            <person name="Kamath R."/>
            <person name="Kuwabara P.E."/>
            <person name="Mardis E.R."/>
            <person name="Marra M.A."/>
            <person name="Miner T.L."/>
            <person name="Minx P."/>
            <person name="Mullikin J.C."/>
            <person name="Plumb R.W."/>
            <person name="Rogers J."/>
            <person name="Schein J.E."/>
            <person name="Sohrmann M."/>
            <person name="Spieth J."/>
            <person name="Stajich J.E."/>
            <person name="Wei C."/>
            <person name="Willey D."/>
            <person name="Wilson R.K."/>
            <person name="Durbin R."/>
            <person name="Waterston R.H."/>
        </authorList>
    </citation>
    <scope>NUCLEOTIDE SEQUENCE [LARGE SCALE GENOMIC DNA]</scope>
    <source>
        <strain evidence="2 3">AF16</strain>
    </source>
</reference>
<dbReference type="GO" id="GO:0000796">
    <property type="term" value="C:condensin complex"/>
    <property type="evidence" value="ECO:0007669"/>
    <property type="project" value="InterPro"/>
</dbReference>
<dbReference type="InParanoid" id="A8XE66"/>
<feature type="compositionally biased region" description="Acidic residues" evidence="1">
    <location>
        <begin position="52"/>
        <end position="68"/>
    </location>
</feature>
<dbReference type="GO" id="GO:0005737">
    <property type="term" value="C:cytoplasm"/>
    <property type="evidence" value="ECO:0000318"/>
    <property type="project" value="GO_Central"/>
</dbReference>
<dbReference type="PANTHER" id="PTHR14418:SF5">
    <property type="entry name" value="CONDENSIN COMPLEX SUBUNIT 3"/>
    <property type="match status" value="1"/>
</dbReference>
<gene>
    <name evidence="4" type="primary">capg-1</name>
    <name evidence="2" type="synonym">Cbr-capg-1</name>
    <name evidence="4" type="ORF">CBG11864</name>
    <name evidence="2" type="ORF">CBG_11864</name>
</gene>
<feature type="compositionally biased region" description="Low complexity" evidence="1">
    <location>
        <begin position="1205"/>
        <end position="1214"/>
    </location>
</feature>
<dbReference type="PANTHER" id="PTHR14418">
    <property type="entry name" value="CONDENSIN COMPLEX SUBUNIT 3-RELATED"/>
    <property type="match status" value="1"/>
</dbReference>
<feature type="compositionally biased region" description="Basic and acidic residues" evidence="1">
    <location>
        <begin position="34"/>
        <end position="49"/>
    </location>
</feature>
<dbReference type="WormBase" id="CBG11864">
    <property type="protein sequence ID" value="CBP22605"/>
    <property type="gene ID" value="WBGene00032906"/>
    <property type="gene designation" value="Cbr-capg-1"/>
</dbReference>
<feature type="compositionally biased region" description="Polar residues" evidence="1">
    <location>
        <begin position="1246"/>
        <end position="1257"/>
    </location>
</feature>
<dbReference type="InterPro" id="IPR027165">
    <property type="entry name" value="CND3"/>
</dbReference>
<evidence type="ECO:0000256" key="1">
    <source>
        <dbReference type="SAM" id="MobiDB-lite"/>
    </source>
</evidence>
<dbReference type="AlphaFoldDB" id="A8XE66"/>
<dbReference type="GO" id="GO:0007076">
    <property type="term" value="P:mitotic chromosome condensation"/>
    <property type="evidence" value="ECO:0000318"/>
    <property type="project" value="GO_Central"/>
</dbReference>
<dbReference type="FunCoup" id="A8XE66">
    <property type="interactions" value="451"/>
</dbReference>
<dbReference type="STRING" id="6238.A8XE66"/>
<dbReference type="InterPro" id="IPR016024">
    <property type="entry name" value="ARM-type_fold"/>
</dbReference>
<evidence type="ECO:0000313" key="3">
    <source>
        <dbReference type="Proteomes" id="UP000008549"/>
    </source>
</evidence>
<dbReference type="Proteomes" id="UP000008549">
    <property type="component" value="Unassembled WGS sequence"/>
</dbReference>
<feature type="region of interest" description="Disordered" evidence="1">
    <location>
        <begin position="1"/>
        <end position="68"/>
    </location>
</feature>
<evidence type="ECO:0000313" key="2">
    <source>
        <dbReference type="EMBL" id="CAP30938.2"/>
    </source>
</evidence>
<feature type="compositionally biased region" description="Acidic residues" evidence="1">
    <location>
        <begin position="1179"/>
        <end position="1191"/>
    </location>
</feature>
<sequence length="1270" mass="146164">MPPKRRVRGPPLPALPESPDRQEDPIDEVDPMESPDRDDDRDNQRHRNMPDYMDDDFDNDEEETSDGEDVQLIEQEHDTNVYDDRTIQGLEIRMRYTKVTPDMTGDQKMLVQTGRLVKKGVIDSVRQAFQARDNIGEELIIASQKMIVAFKRIFSMKIAKNRENYPQNAHLSLLQANNTRHKKWNLVKEFFMELDARLVMMFEEVTVAENRARVYKMVAMVAIELLVLGYNQEFFHFVLGLVESVSDKIFVIFEWSESESVASRINASCCVSYIFETGKTHNRQLTGENFSGFPLEGAYRLFAVLKRALLDKEASARIPAIKGMGVIQNCAIPSAWPVEGRESSAREYHFFMHFGSFSIIFGLFFMDFEPFLGIFISNFSVLTRSCRDMSWECRLVAIQSFMPRDEDLQLVSDIAYYDKSTIVRVAALEQLGKMRPHRDCREKVVLVDMCFKDHEPAVRDAAKMVLREWVARLARRYVNKAKQQDVVPMRGPDDEEAIPPPTGKGYILAGQGLCLLWLVHMVDSMESHLNLRRMMTHLLDVIRHMYLCHAEPISTFAEQIVVDLKETQPNCPVPLVTKSTIDTLLVDNPLNADNQDTNTTRAMVMFWRCLVEYMSDRARNEGDKFHAMSRFTHPLGTMCESLETFLNRVKEEEVPPSGGGYHEGFEDDVYVVQMSIMENYLPVLKYCQQDQSGLDAYKQLLISMLMNPFYQKKVMDIIVQELGQFYKDDPHELFSLICARTSEMRDKYDGYHFPVLEGTVLIGEQKFRRDWRNEIAAGGTPKKKEKDLVNRHIDQYEIKVLNCCLKLALLKEWIPEYDDRYREKLRAQTKAKDDSTKICAIECLGIIGCYDFDLVADDFREMADFHFQKLARHDPVTPEEHMVQASVVLALADMFVENPDKYTDKLYEPPLEHWKNAENTPTFFADIICSDQHKSGSEILVRTVEALCRTLLNSKIDPTCPAWQRCIVTLMYRASFKITDHYSARLRSTILVTLQFFCSMNQRNQLVVVRSFRRFFSLWTNTADVGLLTENRNELFPKLKRCAHAFAALTRHTVLPADMQKNFQPSHIELFDDILDEIHGRSATNLVDFYLAALPHIEFESFSRQVLTKYHTDLQCSMELNGEDMERSHRNEIRRVQRKIAKLLGLNMDDGDIEEMPSTVSELRPTRRTAKATATLDGIQEEDNEDSDDDNQPGPSTVKPKRTRAAPTPRKAPASAQKKSRKDAEELMASPPVKAGKKPSRPMTATRPSSRTASATPMRTMPPRSARRLN</sequence>
<dbReference type="HOGENOM" id="CLU_264026_0_0_1"/>
<dbReference type="GO" id="GO:0000793">
    <property type="term" value="C:condensed chromosome"/>
    <property type="evidence" value="ECO:0000318"/>
    <property type="project" value="GO_Central"/>
</dbReference>
<dbReference type="EMBL" id="HE601268">
    <property type="protein sequence ID" value="CAP30938.2"/>
    <property type="molecule type" value="Genomic_DNA"/>
</dbReference>